<reference evidence="2 3" key="1">
    <citation type="submission" date="2020-04" db="EMBL/GenBank/DDBJ databases">
        <authorList>
            <person name="Wallbank WR R."/>
            <person name="Pardo Diaz C."/>
            <person name="Kozak K."/>
            <person name="Martin S."/>
            <person name="Jiggins C."/>
            <person name="Moest M."/>
            <person name="Warren A I."/>
            <person name="Byers J.R.P. K."/>
            <person name="Montejo-Kovacevich G."/>
            <person name="Yen C E."/>
        </authorList>
    </citation>
    <scope>NUCLEOTIDE SEQUENCE [LARGE SCALE GENOMIC DNA]</scope>
</reference>
<dbReference type="EMBL" id="CADEBD010000344">
    <property type="protein sequence ID" value="CAB3249635.1"/>
    <property type="molecule type" value="Genomic_DNA"/>
</dbReference>
<accession>A0A8S1AX68</accession>
<feature type="region of interest" description="Disordered" evidence="1">
    <location>
        <begin position="1"/>
        <end position="33"/>
    </location>
</feature>
<sequence>MSARGAGERHLHAARPSTPAAPPLALRGPPASRRAASCAARREPACYDRPGRLDCGHTVVLESTNNKL</sequence>
<dbReference type="OrthoDB" id="275637at2759"/>
<name>A0A8S1AX68_ARCPL</name>
<evidence type="ECO:0000313" key="3">
    <source>
        <dbReference type="Proteomes" id="UP000494256"/>
    </source>
</evidence>
<dbReference type="AlphaFoldDB" id="A0A8S1AX68"/>
<proteinExistence type="predicted"/>
<feature type="compositionally biased region" description="Low complexity" evidence="1">
    <location>
        <begin position="23"/>
        <end position="33"/>
    </location>
</feature>
<gene>
    <name evidence="2" type="ORF">APLA_LOCUS12986</name>
</gene>
<protein>
    <submittedName>
        <fullName evidence="2">Uncharacterized protein</fullName>
    </submittedName>
</protein>
<evidence type="ECO:0000256" key="1">
    <source>
        <dbReference type="SAM" id="MobiDB-lite"/>
    </source>
</evidence>
<dbReference type="Proteomes" id="UP000494256">
    <property type="component" value="Unassembled WGS sequence"/>
</dbReference>
<feature type="compositionally biased region" description="Basic and acidic residues" evidence="1">
    <location>
        <begin position="1"/>
        <end position="11"/>
    </location>
</feature>
<organism evidence="2 3">
    <name type="scientific">Arctia plantaginis</name>
    <name type="common">Wood tiger moth</name>
    <name type="synonym">Phalaena plantaginis</name>
    <dbReference type="NCBI Taxonomy" id="874455"/>
    <lineage>
        <taxon>Eukaryota</taxon>
        <taxon>Metazoa</taxon>
        <taxon>Ecdysozoa</taxon>
        <taxon>Arthropoda</taxon>
        <taxon>Hexapoda</taxon>
        <taxon>Insecta</taxon>
        <taxon>Pterygota</taxon>
        <taxon>Neoptera</taxon>
        <taxon>Endopterygota</taxon>
        <taxon>Lepidoptera</taxon>
        <taxon>Glossata</taxon>
        <taxon>Ditrysia</taxon>
        <taxon>Noctuoidea</taxon>
        <taxon>Erebidae</taxon>
        <taxon>Arctiinae</taxon>
        <taxon>Arctia</taxon>
    </lineage>
</organism>
<comment type="caution">
    <text evidence="2">The sequence shown here is derived from an EMBL/GenBank/DDBJ whole genome shotgun (WGS) entry which is preliminary data.</text>
</comment>
<evidence type="ECO:0000313" key="2">
    <source>
        <dbReference type="EMBL" id="CAB3249635.1"/>
    </source>
</evidence>